<feature type="region of interest" description="Disordered" evidence="1">
    <location>
        <begin position="152"/>
        <end position="179"/>
    </location>
</feature>
<dbReference type="Pfam" id="PF13432">
    <property type="entry name" value="TPR_16"/>
    <property type="match status" value="2"/>
</dbReference>
<evidence type="ECO:0000256" key="1">
    <source>
        <dbReference type="SAM" id="MobiDB-lite"/>
    </source>
</evidence>
<feature type="non-terminal residue" evidence="2">
    <location>
        <position position="1"/>
    </location>
</feature>
<dbReference type="PROSITE" id="PS50005">
    <property type="entry name" value="TPR"/>
    <property type="match status" value="1"/>
</dbReference>
<name>A0A383AH47_9ZZZZ</name>
<accession>A0A383AH47</accession>
<evidence type="ECO:0000313" key="2">
    <source>
        <dbReference type="EMBL" id="SVE07092.1"/>
    </source>
</evidence>
<dbReference type="AlphaFoldDB" id="A0A383AH47"/>
<reference evidence="2" key="1">
    <citation type="submission" date="2018-05" db="EMBL/GenBank/DDBJ databases">
        <authorList>
            <person name="Lanie J.A."/>
            <person name="Ng W.-L."/>
            <person name="Kazmierczak K.M."/>
            <person name="Andrzejewski T.M."/>
            <person name="Davidsen T.M."/>
            <person name="Wayne K.J."/>
            <person name="Tettelin H."/>
            <person name="Glass J.I."/>
            <person name="Rusch D."/>
            <person name="Podicherti R."/>
            <person name="Tsui H.-C.T."/>
            <person name="Winkler M.E."/>
        </authorList>
    </citation>
    <scope>NUCLEOTIDE SEQUENCE</scope>
</reference>
<dbReference type="EMBL" id="UINC01192114">
    <property type="protein sequence ID" value="SVE07092.1"/>
    <property type="molecule type" value="Genomic_DNA"/>
</dbReference>
<organism evidence="2">
    <name type="scientific">marine metagenome</name>
    <dbReference type="NCBI Taxonomy" id="408172"/>
    <lineage>
        <taxon>unclassified sequences</taxon>
        <taxon>metagenomes</taxon>
        <taxon>ecological metagenomes</taxon>
    </lineage>
</organism>
<proteinExistence type="predicted"/>
<gene>
    <name evidence="2" type="ORF">METZ01_LOCUS459946</name>
</gene>
<dbReference type="InterPro" id="IPR011990">
    <property type="entry name" value="TPR-like_helical_dom_sf"/>
</dbReference>
<protein>
    <submittedName>
        <fullName evidence="2">Uncharacterized protein</fullName>
    </submittedName>
</protein>
<dbReference type="Gene3D" id="1.25.40.10">
    <property type="entry name" value="Tetratricopeptide repeat domain"/>
    <property type="match status" value="1"/>
</dbReference>
<dbReference type="SUPFAM" id="SSF48452">
    <property type="entry name" value="TPR-like"/>
    <property type="match status" value="1"/>
</dbReference>
<dbReference type="InterPro" id="IPR019734">
    <property type="entry name" value="TPR_rpt"/>
</dbReference>
<sequence length="179" mass="19602">VSWIFRLVWSTLLWGTLVHTAVAVDMIDTSIVQKSLQSGNTSTALQQVDALLEVRPDSPELLFVKARVLVASGAEDAAIGLYEQLIVDHPGMPEPYNNLSVLYAARGDTARAAELLQRALEIHPVYSTIYRNLSQVYADRAIAAYRKALRSDSSEPATPRAPLELSPIRSLTHPGGRNP</sequence>